<name>D8LCG0_ECTSI</name>
<sequence length="101" mass="11916">MIMRSEFNQRIGRSAWPPSLRRLTLGHKFRQSLQGLGTWMPNLESLRLLEWYVDLQNDSLLRRIEWPKGLLQLTVFKESSLEDVGIPAPVEVLHRYNESLR</sequence>
<dbReference type="InParanoid" id="D8LCG0"/>
<protein>
    <submittedName>
        <fullName evidence="1">Uncharacterized protein</fullName>
    </submittedName>
</protein>
<organism evidence="1 2">
    <name type="scientific">Ectocarpus siliculosus</name>
    <name type="common">Brown alga</name>
    <name type="synonym">Conferva siliculosa</name>
    <dbReference type="NCBI Taxonomy" id="2880"/>
    <lineage>
        <taxon>Eukaryota</taxon>
        <taxon>Sar</taxon>
        <taxon>Stramenopiles</taxon>
        <taxon>Ochrophyta</taxon>
        <taxon>PX clade</taxon>
        <taxon>Phaeophyceae</taxon>
        <taxon>Ectocarpales</taxon>
        <taxon>Ectocarpaceae</taxon>
        <taxon>Ectocarpus</taxon>
    </lineage>
</organism>
<dbReference type="Proteomes" id="UP000002630">
    <property type="component" value="Linkage Group LG27"/>
</dbReference>
<evidence type="ECO:0000313" key="2">
    <source>
        <dbReference type="Proteomes" id="UP000002630"/>
    </source>
</evidence>
<dbReference type="AlphaFoldDB" id="D8LCG0"/>
<reference evidence="1 2" key="1">
    <citation type="journal article" date="2010" name="Nature">
        <title>The Ectocarpus genome and the independent evolution of multicellularity in brown algae.</title>
        <authorList>
            <person name="Cock J.M."/>
            <person name="Sterck L."/>
            <person name="Rouze P."/>
            <person name="Scornet D."/>
            <person name="Allen A.E."/>
            <person name="Amoutzias G."/>
            <person name="Anthouard V."/>
            <person name="Artiguenave F."/>
            <person name="Aury J.M."/>
            <person name="Badger J.H."/>
            <person name="Beszteri B."/>
            <person name="Billiau K."/>
            <person name="Bonnet E."/>
            <person name="Bothwell J.H."/>
            <person name="Bowler C."/>
            <person name="Boyen C."/>
            <person name="Brownlee C."/>
            <person name="Carrano C.J."/>
            <person name="Charrier B."/>
            <person name="Cho G.Y."/>
            <person name="Coelho S.M."/>
            <person name="Collen J."/>
            <person name="Corre E."/>
            <person name="Da Silva C."/>
            <person name="Delage L."/>
            <person name="Delaroque N."/>
            <person name="Dittami S.M."/>
            <person name="Doulbeau S."/>
            <person name="Elias M."/>
            <person name="Farnham G."/>
            <person name="Gachon C.M."/>
            <person name="Gschloessl B."/>
            <person name="Heesch S."/>
            <person name="Jabbari K."/>
            <person name="Jubin C."/>
            <person name="Kawai H."/>
            <person name="Kimura K."/>
            <person name="Kloareg B."/>
            <person name="Kupper F.C."/>
            <person name="Lang D."/>
            <person name="Le Bail A."/>
            <person name="Leblanc C."/>
            <person name="Lerouge P."/>
            <person name="Lohr M."/>
            <person name="Lopez P.J."/>
            <person name="Martens C."/>
            <person name="Maumus F."/>
            <person name="Michel G."/>
            <person name="Miranda-Saavedra D."/>
            <person name="Morales J."/>
            <person name="Moreau H."/>
            <person name="Motomura T."/>
            <person name="Nagasato C."/>
            <person name="Napoli C.A."/>
            <person name="Nelson D.R."/>
            <person name="Nyvall-Collen P."/>
            <person name="Peters A.F."/>
            <person name="Pommier C."/>
            <person name="Potin P."/>
            <person name="Poulain J."/>
            <person name="Quesneville H."/>
            <person name="Read B."/>
            <person name="Rensing S.A."/>
            <person name="Ritter A."/>
            <person name="Rousvoal S."/>
            <person name="Samanta M."/>
            <person name="Samson G."/>
            <person name="Schroeder D.C."/>
            <person name="Segurens B."/>
            <person name="Strittmatter M."/>
            <person name="Tonon T."/>
            <person name="Tregear J.W."/>
            <person name="Valentin K."/>
            <person name="von Dassow P."/>
            <person name="Yamagishi T."/>
            <person name="Van de Peer Y."/>
            <person name="Wincker P."/>
        </authorList>
    </citation>
    <scope>NUCLEOTIDE SEQUENCE [LARGE SCALE GENOMIC DNA]</scope>
    <source>
        <strain evidence="2">Ec32 / CCAP1310/4</strain>
    </source>
</reference>
<accession>D8LCG0</accession>
<keyword evidence="2" id="KW-1185">Reference proteome</keyword>
<evidence type="ECO:0000313" key="1">
    <source>
        <dbReference type="EMBL" id="CBN78196.1"/>
    </source>
</evidence>
<gene>
    <name evidence="1" type="ORF">Esi_0103_0043</name>
</gene>
<dbReference type="EMBL" id="FN647715">
    <property type="protein sequence ID" value="CBN78196.1"/>
    <property type="molecule type" value="Genomic_DNA"/>
</dbReference>
<proteinExistence type="predicted"/>
<dbReference type="EMBL" id="FN649752">
    <property type="protein sequence ID" value="CBN78196.1"/>
    <property type="molecule type" value="Genomic_DNA"/>
</dbReference>